<accession>A0A6C0LIU5</accession>
<dbReference type="AlphaFoldDB" id="A0A6C0LIU5"/>
<proteinExistence type="predicted"/>
<dbReference type="EMBL" id="MN740520">
    <property type="protein sequence ID" value="QHU30859.1"/>
    <property type="molecule type" value="Genomic_DNA"/>
</dbReference>
<reference evidence="1" key="1">
    <citation type="journal article" date="2020" name="Nature">
        <title>Giant virus diversity and host interactions through global metagenomics.</title>
        <authorList>
            <person name="Schulz F."/>
            <person name="Roux S."/>
            <person name="Paez-Espino D."/>
            <person name="Jungbluth S."/>
            <person name="Walsh D.A."/>
            <person name="Denef V.J."/>
            <person name="McMahon K.D."/>
            <person name="Konstantinidis K.T."/>
            <person name="Eloe-Fadrosh E.A."/>
            <person name="Kyrpides N.C."/>
            <person name="Woyke T."/>
        </authorList>
    </citation>
    <scope>NUCLEOTIDE SEQUENCE</scope>
    <source>
        <strain evidence="1">GVMAG-M-3300027892-73</strain>
    </source>
</reference>
<name>A0A6C0LIU5_9ZZZZ</name>
<protein>
    <submittedName>
        <fullName evidence="1">Uncharacterized protein</fullName>
    </submittedName>
</protein>
<organism evidence="1">
    <name type="scientific">viral metagenome</name>
    <dbReference type="NCBI Taxonomy" id="1070528"/>
    <lineage>
        <taxon>unclassified sequences</taxon>
        <taxon>metagenomes</taxon>
        <taxon>organismal metagenomes</taxon>
    </lineage>
</organism>
<sequence>MSTQIFKQKVPTDAFFNVLSNICTITQSAYFKLDKCAFKKGVLSDDISTFIEYLKDYYHTSKLHYLENKVTYNSFKTIARQICKANSITFASKLIYGMSTYEIVYYIYK</sequence>
<evidence type="ECO:0000313" key="1">
    <source>
        <dbReference type="EMBL" id="QHU30859.1"/>
    </source>
</evidence>